<keyword evidence="11" id="KW-1185">Reference proteome</keyword>
<evidence type="ECO:0000256" key="1">
    <source>
        <dbReference type="ARBA" id="ARBA00004286"/>
    </source>
</evidence>
<feature type="coiled-coil region" evidence="7">
    <location>
        <begin position="154"/>
        <end position="207"/>
    </location>
</feature>
<dbReference type="PROSITE" id="PS50151">
    <property type="entry name" value="UVR"/>
    <property type="match status" value="1"/>
</dbReference>
<evidence type="ECO:0000256" key="4">
    <source>
        <dbReference type="ARBA" id="ARBA00022776"/>
    </source>
</evidence>
<dbReference type="EMBL" id="BLXT01004580">
    <property type="protein sequence ID" value="GFO14782.1"/>
    <property type="molecule type" value="Genomic_DNA"/>
</dbReference>
<dbReference type="GO" id="GO:0007076">
    <property type="term" value="P:mitotic chromosome condensation"/>
    <property type="evidence" value="ECO:0007669"/>
    <property type="project" value="InterPro"/>
</dbReference>
<dbReference type="Pfam" id="PF00078">
    <property type="entry name" value="RVT_1"/>
    <property type="match status" value="1"/>
</dbReference>
<organism evidence="10 11">
    <name type="scientific">Plakobranchus ocellatus</name>
    <dbReference type="NCBI Taxonomy" id="259542"/>
    <lineage>
        <taxon>Eukaryota</taxon>
        <taxon>Metazoa</taxon>
        <taxon>Spiralia</taxon>
        <taxon>Lophotrochozoa</taxon>
        <taxon>Mollusca</taxon>
        <taxon>Gastropoda</taxon>
        <taxon>Heterobranchia</taxon>
        <taxon>Euthyneura</taxon>
        <taxon>Panpulmonata</taxon>
        <taxon>Sacoglossa</taxon>
        <taxon>Placobranchoidea</taxon>
        <taxon>Plakobranchidae</taxon>
        <taxon>Plakobranchus</taxon>
    </lineage>
</organism>
<dbReference type="InterPro" id="IPR043502">
    <property type="entry name" value="DNA/RNA_pol_sf"/>
</dbReference>
<evidence type="ECO:0000259" key="8">
    <source>
        <dbReference type="PROSITE" id="PS50151"/>
    </source>
</evidence>
<keyword evidence="6" id="KW-0131">Cell cycle</keyword>
<evidence type="ECO:0000256" key="2">
    <source>
        <dbReference type="ARBA" id="ARBA00022454"/>
    </source>
</evidence>
<evidence type="ECO:0000256" key="3">
    <source>
        <dbReference type="ARBA" id="ARBA00022618"/>
    </source>
</evidence>
<comment type="subcellular location">
    <subcellularLocation>
        <location evidence="1">Chromosome</location>
    </subcellularLocation>
</comment>
<evidence type="ECO:0000256" key="7">
    <source>
        <dbReference type="SAM" id="Coils"/>
    </source>
</evidence>
<evidence type="ECO:0000256" key="6">
    <source>
        <dbReference type="ARBA" id="ARBA00023306"/>
    </source>
</evidence>
<dbReference type="GO" id="GO:0000796">
    <property type="term" value="C:condensin complex"/>
    <property type="evidence" value="ECO:0007669"/>
    <property type="project" value="InterPro"/>
</dbReference>
<dbReference type="PANTHER" id="PTHR14418">
    <property type="entry name" value="CONDENSIN COMPLEX SUBUNIT 3-RELATED"/>
    <property type="match status" value="1"/>
</dbReference>
<gene>
    <name evidence="10" type="ORF">PoB_004128700</name>
</gene>
<dbReference type="GO" id="GO:0005737">
    <property type="term" value="C:cytoplasm"/>
    <property type="evidence" value="ECO:0007669"/>
    <property type="project" value="TreeGrafter"/>
</dbReference>
<dbReference type="SUPFAM" id="SSF48371">
    <property type="entry name" value="ARM repeat"/>
    <property type="match status" value="1"/>
</dbReference>
<dbReference type="Pfam" id="PF12719">
    <property type="entry name" value="Cnd3"/>
    <property type="match status" value="1"/>
</dbReference>
<keyword evidence="5" id="KW-0226">DNA condensation</keyword>
<accession>A0AAV4B5J6</accession>
<evidence type="ECO:0000256" key="5">
    <source>
        <dbReference type="ARBA" id="ARBA00023067"/>
    </source>
</evidence>
<proteinExistence type="predicted"/>
<comment type="caution">
    <text evidence="10">The sequence shown here is derived from an EMBL/GenBank/DDBJ whole genome shotgun (WGS) entry which is preliminary data.</text>
</comment>
<dbReference type="GO" id="GO:0000793">
    <property type="term" value="C:condensed chromosome"/>
    <property type="evidence" value="ECO:0007669"/>
    <property type="project" value="TreeGrafter"/>
</dbReference>
<dbReference type="AlphaFoldDB" id="A0AAV4B5J6"/>
<name>A0AAV4B5J6_9GAST</name>
<keyword evidence="3" id="KW-0132">Cell division</keyword>
<evidence type="ECO:0000259" key="9">
    <source>
        <dbReference type="PROSITE" id="PS50878"/>
    </source>
</evidence>
<dbReference type="InterPro" id="IPR027165">
    <property type="entry name" value="CND3"/>
</dbReference>
<dbReference type="PANTHER" id="PTHR14418:SF5">
    <property type="entry name" value="CONDENSIN COMPLEX SUBUNIT 3"/>
    <property type="match status" value="1"/>
</dbReference>
<feature type="non-terminal residue" evidence="10">
    <location>
        <position position="1"/>
    </location>
</feature>
<feature type="domain" description="Reverse transcriptase" evidence="9">
    <location>
        <begin position="602"/>
        <end position="749"/>
    </location>
</feature>
<dbReference type="Gene3D" id="4.10.860.10">
    <property type="entry name" value="UVR domain"/>
    <property type="match status" value="1"/>
</dbReference>
<dbReference type="Proteomes" id="UP000735302">
    <property type="component" value="Unassembled WGS sequence"/>
</dbReference>
<feature type="domain" description="UVR" evidence="8">
    <location>
        <begin position="165"/>
        <end position="200"/>
    </location>
</feature>
<dbReference type="InterPro" id="IPR001943">
    <property type="entry name" value="UVR_dom"/>
</dbReference>
<dbReference type="InterPro" id="IPR025977">
    <property type="entry name" value="Cnd3_C"/>
</dbReference>
<keyword evidence="4" id="KW-0498">Mitosis</keyword>
<dbReference type="GO" id="GO:0051301">
    <property type="term" value="P:cell division"/>
    <property type="evidence" value="ECO:0007669"/>
    <property type="project" value="UniProtKB-KW"/>
</dbReference>
<dbReference type="SUPFAM" id="SSF56672">
    <property type="entry name" value="DNA/RNA polymerases"/>
    <property type="match status" value="1"/>
</dbReference>
<dbReference type="InterPro" id="IPR000477">
    <property type="entry name" value="RT_dom"/>
</dbReference>
<keyword evidence="2" id="KW-0158">Chromosome</keyword>
<evidence type="ECO:0000313" key="11">
    <source>
        <dbReference type="Proteomes" id="UP000735302"/>
    </source>
</evidence>
<dbReference type="Pfam" id="PF02151">
    <property type="entry name" value="UVR"/>
    <property type="match status" value="1"/>
</dbReference>
<dbReference type="InterPro" id="IPR016024">
    <property type="entry name" value="ARM-type_fold"/>
</dbReference>
<keyword evidence="7" id="KW-0175">Coiled coil</keyword>
<sequence>HLIPVERLSCEAAFYWRSVVEYVQSQGHEYDEQLDLIRPNCVEFCSYVKLFSKQLKECTDLEKMLDMEFIVEQLLQLLSMMDFSDTASRKAAEKLLHNLLVSDHVGPALVGPILPCLKILQTSTDALINYVAETISEIQEPITLVETKLSGEERLNLDKRIASIRVKVNELRQELSDCVEKQDFEKAAQLKTSISDLDAERSSLLEEAQPSVEEFRNTKNDPLTVLKCLTIICEFFISVNVNRWSPQLQGLMDNQILPGMINEEAEVRKVAVRAIGLCCHIKKGMVMQHLPVLLQATQMDTPLVRATALKSIFDIILIFGLDSFNGEDSYSQEKNPDAKQNKNGNEIAANASNASLFSNNSVHEHVEDSKMSMIPELRCVAAEGLSKLILSGRVVSAKLMSHLLLLWFNPLLEDDETLCQILGVFFPLFAFSSSENQQLVEEAFLPTLKTLTKAPATSPLSEINDVNMANFLIELTDARHLVENVKTNAVVTENPCHDSLAVKLCNEILSQSDSFAVKLWLRALNQLITSPYNISLQKDLFKMTEKIGMVVTEKQCLKLLEKFRDNISDVLDAYGEQGSEEKEAASCDSTESNVQFTENSEETAEKGQIPTDLSKSIFIALPKKPGATECELHRTISLMSHITNILLKIIMLRIRNKIKLEIAEEQCGFVEDKGTSNAIYILRTLIERTLEVQKDVYLCFIDYTKAFDRVRHDEIITQLKQLNIDGKDLRIIKTMYWEQTAAMKIKNKS</sequence>
<protein>
    <submittedName>
        <fullName evidence="10">Condensin complex subunit 3</fullName>
    </submittedName>
</protein>
<evidence type="ECO:0000313" key="10">
    <source>
        <dbReference type="EMBL" id="GFO14782.1"/>
    </source>
</evidence>
<reference evidence="10 11" key="1">
    <citation type="journal article" date="2021" name="Elife">
        <title>Chloroplast acquisition without the gene transfer in kleptoplastic sea slugs, Plakobranchus ocellatus.</title>
        <authorList>
            <person name="Maeda T."/>
            <person name="Takahashi S."/>
            <person name="Yoshida T."/>
            <person name="Shimamura S."/>
            <person name="Takaki Y."/>
            <person name="Nagai Y."/>
            <person name="Toyoda A."/>
            <person name="Suzuki Y."/>
            <person name="Arimoto A."/>
            <person name="Ishii H."/>
            <person name="Satoh N."/>
            <person name="Nishiyama T."/>
            <person name="Hasebe M."/>
            <person name="Maruyama T."/>
            <person name="Minagawa J."/>
            <person name="Obokata J."/>
            <person name="Shigenobu S."/>
        </authorList>
    </citation>
    <scope>NUCLEOTIDE SEQUENCE [LARGE SCALE GENOMIC DNA]</scope>
</reference>
<dbReference type="PROSITE" id="PS50878">
    <property type="entry name" value="RT_POL"/>
    <property type="match status" value="1"/>
</dbReference>